<dbReference type="PROSITE" id="PS50262">
    <property type="entry name" value="G_PROTEIN_RECEP_F1_2"/>
    <property type="match status" value="1"/>
</dbReference>
<evidence type="ECO:0000313" key="13">
    <source>
        <dbReference type="EMBL" id="OQV17393.1"/>
    </source>
</evidence>
<dbReference type="FunFam" id="1.20.1070.10:FF:000523">
    <property type="entry name" value="5-hydroxytryptamine receptor 2B"/>
    <property type="match status" value="1"/>
</dbReference>
<comment type="similarity">
    <text evidence="10">Belongs to the G-protein coupled receptor 1 family.</text>
</comment>
<feature type="transmembrane region" description="Helical" evidence="11">
    <location>
        <begin position="214"/>
        <end position="236"/>
    </location>
</feature>
<dbReference type="SUPFAM" id="SSF81321">
    <property type="entry name" value="Family A G protein-coupled receptor-like"/>
    <property type="match status" value="1"/>
</dbReference>
<dbReference type="InterPro" id="IPR017452">
    <property type="entry name" value="GPCR_Rhodpsn_7TM"/>
</dbReference>
<evidence type="ECO:0000256" key="8">
    <source>
        <dbReference type="ARBA" id="ARBA00023170"/>
    </source>
</evidence>
<dbReference type="GO" id="GO:0004930">
    <property type="term" value="F:G protein-coupled receptor activity"/>
    <property type="evidence" value="ECO:0007669"/>
    <property type="project" value="UniProtKB-KW"/>
</dbReference>
<evidence type="ECO:0000256" key="3">
    <source>
        <dbReference type="ARBA" id="ARBA00022692"/>
    </source>
</evidence>
<dbReference type="AlphaFoldDB" id="A0A1W0WQG4"/>
<evidence type="ECO:0000256" key="5">
    <source>
        <dbReference type="ARBA" id="ARBA00023040"/>
    </source>
</evidence>
<dbReference type="Proteomes" id="UP000192578">
    <property type="component" value="Unassembled WGS sequence"/>
</dbReference>
<dbReference type="SMART" id="SM01381">
    <property type="entry name" value="7TM_GPCR_Srsx"/>
    <property type="match status" value="1"/>
</dbReference>
<accession>A0A1W0WQG4</accession>
<dbReference type="Gene3D" id="1.20.1070.10">
    <property type="entry name" value="Rhodopsin 7-helix transmembrane proteins"/>
    <property type="match status" value="1"/>
</dbReference>
<keyword evidence="7" id="KW-1015">Disulfide bond</keyword>
<keyword evidence="3 10" id="KW-0812">Transmembrane</keyword>
<evidence type="ECO:0000256" key="1">
    <source>
        <dbReference type="ARBA" id="ARBA00004651"/>
    </source>
</evidence>
<keyword evidence="14" id="KW-1185">Reference proteome</keyword>
<keyword evidence="4 11" id="KW-1133">Transmembrane helix</keyword>
<dbReference type="Pfam" id="PF00001">
    <property type="entry name" value="7tm_1"/>
    <property type="match status" value="1"/>
</dbReference>
<keyword evidence="9 10" id="KW-0807">Transducer</keyword>
<dbReference type="PROSITE" id="PS00237">
    <property type="entry name" value="G_PROTEIN_RECEP_F1_1"/>
    <property type="match status" value="1"/>
</dbReference>
<protein>
    <submittedName>
        <fullName evidence="13">Histamine H2 receptor</fullName>
    </submittedName>
</protein>
<feature type="domain" description="G-protein coupled receptors family 1 profile" evidence="12">
    <location>
        <begin position="67"/>
        <end position="332"/>
    </location>
</feature>
<sequence>MDLLTASPAAATIIIINSSSSSSTGLLAHSSDPAADLHKDSLTERDLLRTILTALPTLIIVIGTIAGNVLVCVAIGWSRQLRKNITNAFCASLAISDLLLGLFVLPISFGRLMTDNWTLGTVLCNVYISMDVFLSTASILNLFIVSIDRYYAITRPLLYRTIITKRTATVMLTIVWLMSAVIGFLPIYLGWNTEDGRVQNVDNPLICDFPVENLFYSFTIGVGTFYIPLLILYLMYTKILTISYGHVKAIRAQTTLHNQFDGEKQNSNKNILLQHRATLTLFIIVGAFSICWLPYFTCFTISPLTAMSDRPLMANIFLWMGYFNSFINPFVYGMTNREYRSAFHQLLCSWRKHPEHFPVLQHREPDYLCKSSSNNSNNNLKATSRSTGLLLEKSAASSATNLNVNGI</sequence>
<evidence type="ECO:0000259" key="12">
    <source>
        <dbReference type="PROSITE" id="PS50262"/>
    </source>
</evidence>
<gene>
    <name evidence="13" type="ORF">BV898_08498</name>
</gene>
<dbReference type="PANTHER" id="PTHR24248">
    <property type="entry name" value="ADRENERGIC RECEPTOR-RELATED G-PROTEIN COUPLED RECEPTOR"/>
    <property type="match status" value="1"/>
</dbReference>
<dbReference type="OrthoDB" id="5951059at2759"/>
<dbReference type="GO" id="GO:0005886">
    <property type="term" value="C:plasma membrane"/>
    <property type="evidence" value="ECO:0007669"/>
    <property type="project" value="UniProtKB-SubCell"/>
</dbReference>
<comment type="subcellular location">
    <subcellularLocation>
        <location evidence="1">Cell membrane</location>
        <topology evidence="1">Multi-pass membrane protein</topology>
    </subcellularLocation>
</comment>
<reference evidence="14" key="1">
    <citation type="submission" date="2017-01" db="EMBL/GenBank/DDBJ databases">
        <title>Comparative genomics of anhydrobiosis in the tardigrade Hypsibius dujardini.</title>
        <authorList>
            <person name="Yoshida Y."/>
            <person name="Koutsovoulos G."/>
            <person name="Laetsch D."/>
            <person name="Stevens L."/>
            <person name="Kumar S."/>
            <person name="Horikawa D."/>
            <person name="Ishino K."/>
            <person name="Komine S."/>
            <person name="Tomita M."/>
            <person name="Blaxter M."/>
            <person name="Arakawa K."/>
        </authorList>
    </citation>
    <scope>NUCLEOTIDE SEQUENCE [LARGE SCALE GENOMIC DNA]</scope>
    <source>
        <strain evidence="14">Z151</strain>
    </source>
</reference>
<keyword evidence="6 11" id="KW-0472">Membrane</keyword>
<keyword evidence="2" id="KW-1003">Cell membrane</keyword>
<comment type="caution">
    <text evidence="13">The sequence shown here is derived from an EMBL/GenBank/DDBJ whole genome shotgun (WGS) entry which is preliminary data.</text>
</comment>
<keyword evidence="5 10" id="KW-0297">G-protein coupled receptor</keyword>
<dbReference type="EMBL" id="MTYJ01000061">
    <property type="protein sequence ID" value="OQV17393.1"/>
    <property type="molecule type" value="Genomic_DNA"/>
</dbReference>
<proteinExistence type="inferred from homology"/>
<evidence type="ECO:0000256" key="11">
    <source>
        <dbReference type="SAM" id="Phobius"/>
    </source>
</evidence>
<keyword evidence="8 10" id="KW-0675">Receptor</keyword>
<dbReference type="PRINTS" id="PR00237">
    <property type="entry name" value="GPCRRHODOPSN"/>
</dbReference>
<feature type="transmembrane region" description="Helical" evidence="11">
    <location>
        <begin position="316"/>
        <end position="335"/>
    </location>
</feature>
<evidence type="ECO:0000256" key="6">
    <source>
        <dbReference type="ARBA" id="ARBA00023136"/>
    </source>
</evidence>
<feature type="transmembrane region" description="Helical" evidence="11">
    <location>
        <begin position="88"/>
        <end position="107"/>
    </location>
</feature>
<feature type="transmembrane region" description="Helical" evidence="11">
    <location>
        <begin position="277"/>
        <end position="296"/>
    </location>
</feature>
<feature type="transmembrane region" description="Helical" evidence="11">
    <location>
        <begin position="127"/>
        <end position="147"/>
    </location>
</feature>
<name>A0A1W0WQG4_HYPEX</name>
<feature type="transmembrane region" description="Helical" evidence="11">
    <location>
        <begin position="52"/>
        <end position="76"/>
    </location>
</feature>
<dbReference type="GO" id="GO:0043410">
    <property type="term" value="P:positive regulation of MAPK cascade"/>
    <property type="evidence" value="ECO:0007669"/>
    <property type="project" value="TreeGrafter"/>
</dbReference>
<dbReference type="PANTHER" id="PTHR24248:SF163">
    <property type="entry name" value="HISTAMINE H2 RECEPTOR-LIKE"/>
    <property type="match status" value="1"/>
</dbReference>
<evidence type="ECO:0000256" key="7">
    <source>
        <dbReference type="ARBA" id="ARBA00023157"/>
    </source>
</evidence>
<evidence type="ECO:0000313" key="14">
    <source>
        <dbReference type="Proteomes" id="UP000192578"/>
    </source>
</evidence>
<dbReference type="InterPro" id="IPR000276">
    <property type="entry name" value="GPCR_Rhodpsn"/>
</dbReference>
<evidence type="ECO:0000256" key="2">
    <source>
        <dbReference type="ARBA" id="ARBA00022475"/>
    </source>
</evidence>
<feature type="transmembrane region" description="Helical" evidence="11">
    <location>
        <begin position="168"/>
        <end position="191"/>
    </location>
</feature>
<evidence type="ECO:0000256" key="4">
    <source>
        <dbReference type="ARBA" id="ARBA00022989"/>
    </source>
</evidence>
<organism evidence="13 14">
    <name type="scientific">Hypsibius exemplaris</name>
    <name type="common">Freshwater tardigrade</name>
    <dbReference type="NCBI Taxonomy" id="2072580"/>
    <lineage>
        <taxon>Eukaryota</taxon>
        <taxon>Metazoa</taxon>
        <taxon>Ecdysozoa</taxon>
        <taxon>Tardigrada</taxon>
        <taxon>Eutardigrada</taxon>
        <taxon>Parachela</taxon>
        <taxon>Hypsibioidea</taxon>
        <taxon>Hypsibiidae</taxon>
        <taxon>Hypsibius</taxon>
    </lineage>
</organism>
<evidence type="ECO:0000256" key="10">
    <source>
        <dbReference type="RuleBase" id="RU000688"/>
    </source>
</evidence>
<evidence type="ECO:0000256" key="9">
    <source>
        <dbReference type="ARBA" id="ARBA00023224"/>
    </source>
</evidence>
<dbReference type="GO" id="GO:0071880">
    <property type="term" value="P:adenylate cyclase-activating adrenergic receptor signaling pathway"/>
    <property type="evidence" value="ECO:0007669"/>
    <property type="project" value="TreeGrafter"/>
</dbReference>